<accession>A0A1I6UJY9</accession>
<evidence type="ECO:0000313" key="1">
    <source>
        <dbReference type="EMBL" id="SFT01775.1"/>
    </source>
</evidence>
<reference evidence="2" key="1">
    <citation type="submission" date="2016-10" db="EMBL/GenBank/DDBJ databases">
        <authorList>
            <person name="Varghese N."/>
            <person name="Submissions S."/>
        </authorList>
    </citation>
    <scope>NUCLEOTIDE SEQUENCE [LARGE SCALE GENOMIC DNA]</scope>
    <source>
        <strain evidence="2">DSM 44771</strain>
    </source>
</reference>
<dbReference type="InterPro" id="IPR019117">
    <property type="entry name" value="CRISPR-assoc_protein_Cmr3"/>
</dbReference>
<dbReference type="RefSeq" id="WP_093422657.1">
    <property type="nucleotide sequence ID" value="NZ_FOZX01000011.1"/>
</dbReference>
<dbReference type="Proteomes" id="UP000198852">
    <property type="component" value="Unassembled WGS sequence"/>
</dbReference>
<gene>
    <name evidence="1" type="ORF">SAMN05660874_04996</name>
</gene>
<proteinExistence type="predicted"/>
<evidence type="ECO:0000313" key="2">
    <source>
        <dbReference type="Proteomes" id="UP000198852"/>
    </source>
</evidence>
<dbReference type="STRING" id="95161.SAMN05660874_04996"/>
<name>A0A1I6UJY9_9PSEU</name>
<dbReference type="OrthoDB" id="6162707at2"/>
<dbReference type="Gene3D" id="3.30.70.2940">
    <property type="match status" value="1"/>
</dbReference>
<sequence>MDTTWLSIEPLDTLMVRDGRTFAPGEGVRGEATTPPPSTFGGAVHQALQRDVSHRIVGPVVRVNGTPQFPTPADLVVDDRGNLDRLNVVERPAGITTDLDERKVFSHVLDGEGQPRGGWFTRSGMEAWLSGDVATGTDDPAEHLGEDPWRTESRLGLTRETSGRYRDTAAKSLLYLADHLRPADGMSFLVGCEDDQPIDEPVTDVVRLGGLGRKATVRKHPYGSPMPSAPKRFPGGRMTVYLATPALLNDVFWHPSNAELCAVALTGPTPLASASWRNGVDRTKLLRWAVPAGSVYYLKFSTEQDALRWSADHHGTLLPDGAQGERGEHGETRIATAGFGTCLTGSW</sequence>
<dbReference type="EMBL" id="FOZX01000011">
    <property type="protein sequence ID" value="SFT01775.1"/>
    <property type="molecule type" value="Genomic_DNA"/>
</dbReference>
<protein>
    <submittedName>
        <fullName evidence="1">CRISPR-associated protein Cmr3</fullName>
    </submittedName>
</protein>
<organism evidence="1 2">
    <name type="scientific">Saccharopolyspora flava</name>
    <dbReference type="NCBI Taxonomy" id="95161"/>
    <lineage>
        <taxon>Bacteria</taxon>
        <taxon>Bacillati</taxon>
        <taxon>Actinomycetota</taxon>
        <taxon>Actinomycetes</taxon>
        <taxon>Pseudonocardiales</taxon>
        <taxon>Pseudonocardiaceae</taxon>
        <taxon>Saccharopolyspora</taxon>
    </lineage>
</organism>
<dbReference type="Gene3D" id="2.60.40.4350">
    <property type="match status" value="1"/>
</dbReference>
<dbReference type="Pfam" id="PF09700">
    <property type="entry name" value="Cas_Cmr3"/>
    <property type="match status" value="1"/>
</dbReference>
<keyword evidence="2" id="KW-1185">Reference proteome</keyword>
<dbReference type="AlphaFoldDB" id="A0A1I6UJY9"/>